<evidence type="ECO:0000256" key="5">
    <source>
        <dbReference type="ARBA" id="ARBA00023014"/>
    </source>
</evidence>
<dbReference type="InterPro" id="IPR017941">
    <property type="entry name" value="Rieske_2Fe-2S"/>
</dbReference>
<dbReference type="SUPFAM" id="SSF55961">
    <property type="entry name" value="Bet v1-like"/>
    <property type="match status" value="1"/>
</dbReference>
<dbReference type="Pfam" id="PF00355">
    <property type="entry name" value="Rieske"/>
    <property type="match status" value="1"/>
</dbReference>
<keyword evidence="3" id="KW-0560">Oxidoreductase</keyword>
<name>A0ABM7YGC1_9BURK</name>
<keyword evidence="2" id="KW-0479">Metal-binding</keyword>
<evidence type="ECO:0000313" key="7">
    <source>
        <dbReference type="EMBL" id="BDI03378.1"/>
    </source>
</evidence>
<dbReference type="Gene3D" id="2.102.10.10">
    <property type="entry name" value="Rieske [2Fe-2S] iron-sulphur domain"/>
    <property type="match status" value="1"/>
</dbReference>
<evidence type="ECO:0000256" key="4">
    <source>
        <dbReference type="ARBA" id="ARBA00023004"/>
    </source>
</evidence>
<dbReference type="Gene3D" id="3.90.380.10">
    <property type="entry name" value="Naphthalene 1,2-dioxygenase Alpha Subunit, Chain A, domain 1"/>
    <property type="match status" value="1"/>
</dbReference>
<organism evidence="7 8">
    <name type="scientific">Sphaerotilus microaerophilus</name>
    <dbReference type="NCBI Taxonomy" id="2914710"/>
    <lineage>
        <taxon>Bacteria</taxon>
        <taxon>Pseudomonadati</taxon>
        <taxon>Pseudomonadota</taxon>
        <taxon>Betaproteobacteria</taxon>
        <taxon>Burkholderiales</taxon>
        <taxon>Sphaerotilaceae</taxon>
        <taxon>Sphaerotilus</taxon>
    </lineage>
</organism>
<dbReference type="GO" id="GO:0004497">
    <property type="term" value="F:monooxygenase activity"/>
    <property type="evidence" value="ECO:0007669"/>
    <property type="project" value="UniProtKB-KW"/>
</dbReference>
<accession>A0ABM7YGC1</accession>
<keyword evidence="7" id="KW-0503">Monooxygenase</keyword>
<dbReference type="Proteomes" id="UP001057498">
    <property type="component" value="Chromosome"/>
</dbReference>
<feature type="domain" description="Rieske" evidence="6">
    <location>
        <begin position="31"/>
        <end position="132"/>
    </location>
</feature>
<evidence type="ECO:0000256" key="2">
    <source>
        <dbReference type="ARBA" id="ARBA00022723"/>
    </source>
</evidence>
<evidence type="ECO:0000313" key="8">
    <source>
        <dbReference type="Proteomes" id="UP001057498"/>
    </source>
</evidence>
<keyword evidence="1" id="KW-0001">2Fe-2S</keyword>
<keyword evidence="4" id="KW-0408">Iron</keyword>
<reference evidence="7" key="1">
    <citation type="submission" date="2022-04" db="EMBL/GenBank/DDBJ databases">
        <title>Whole genome sequence of Sphaerotilus sp. FB-5.</title>
        <authorList>
            <person name="Takeda M."/>
            <person name="Narihara S."/>
            <person name="Akimoto M."/>
            <person name="Akimoto R."/>
            <person name="Nishiyashiki S."/>
            <person name="Murakami T."/>
        </authorList>
    </citation>
    <scope>NUCLEOTIDE SEQUENCE</scope>
    <source>
        <strain evidence="7">FB-5</strain>
    </source>
</reference>
<dbReference type="PANTHER" id="PTHR21266:SF60">
    <property type="entry name" value="3-KETOSTEROID-9-ALPHA-MONOOXYGENASE, OXYGENASE COMPONENT"/>
    <property type="match status" value="1"/>
</dbReference>
<protein>
    <submittedName>
        <fullName evidence="7">Vanillate monooxygenase</fullName>
    </submittedName>
</protein>
<dbReference type="InterPro" id="IPR044043">
    <property type="entry name" value="VanA_C_cat"/>
</dbReference>
<dbReference type="Pfam" id="PF19112">
    <property type="entry name" value="VanA_C"/>
    <property type="match status" value="1"/>
</dbReference>
<proteinExistence type="predicted"/>
<keyword evidence="8" id="KW-1185">Reference proteome</keyword>
<gene>
    <name evidence="7" type="ORF">CATMQ487_03480</name>
</gene>
<evidence type="ECO:0000256" key="3">
    <source>
        <dbReference type="ARBA" id="ARBA00023002"/>
    </source>
</evidence>
<evidence type="ECO:0000256" key="1">
    <source>
        <dbReference type="ARBA" id="ARBA00022714"/>
    </source>
</evidence>
<dbReference type="InterPro" id="IPR036922">
    <property type="entry name" value="Rieske_2Fe-2S_sf"/>
</dbReference>
<dbReference type="PROSITE" id="PS51296">
    <property type="entry name" value="RIESKE"/>
    <property type="match status" value="1"/>
</dbReference>
<dbReference type="SUPFAM" id="SSF50022">
    <property type="entry name" value="ISP domain"/>
    <property type="match status" value="1"/>
</dbReference>
<evidence type="ECO:0000259" key="6">
    <source>
        <dbReference type="PROSITE" id="PS51296"/>
    </source>
</evidence>
<dbReference type="EMBL" id="AP025730">
    <property type="protein sequence ID" value="BDI03378.1"/>
    <property type="molecule type" value="Genomic_DNA"/>
</dbReference>
<dbReference type="PANTHER" id="PTHR21266">
    <property type="entry name" value="IRON-SULFUR DOMAIN CONTAINING PROTEIN"/>
    <property type="match status" value="1"/>
</dbReference>
<sequence>MPAMPERIRSAALRSQQELADETTPLIREAWYVAALADEVGRQPLARRLLDVPVMLYRKLDGTPVALEDRCAHRSFPLSRSALDGDTVVCGYHGARYDCEGRCVQVPSQAQIPPGALVRHFPLHESGRLIWIWMGDPARADLALLPEQPWMTDAAWVSSTERMHLRASHVRLHENLLDLTHLSFLHARSFGTPDYATAPFETVLDEAAGRFTLLRRVVPTRLPPLWAVPTGLEGVDAARIAESTFHSPALHVVAVRFHACDRPEAEQPLRAIRTAHIVTPETATRTHYFIQHARNFALDDEGVTAFMHRNLLAAFQETWTAWRRSRSGWAAIKSALPAWASLRGPQPSTRQSALATTRH</sequence>
<dbReference type="InterPro" id="IPR050584">
    <property type="entry name" value="Cholesterol_7-desaturase"/>
</dbReference>
<keyword evidence="5" id="KW-0411">Iron-sulfur</keyword>